<gene>
    <name evidence="1" type="ORF">Pph01_80330</name>
</gene>
<sequence length="96" mass="11428">MTHDLPPRVRDLVRGGHHSYIDEWQRRDDGWWAHLWWIEDNPKSGWSKHKDPFLQCDAWRPAAMVQRIDGEIYRKVRRTRLDSSTGTPVPINPLDT</sequence>
<evidence type="ECO:0000313" key="2">
    <source>
        <dbReference type="Proteomes" id="UP000622547"/>
    </source>
</evidence>
<comment type="caution">
    <text evidence="1">The sequence shown here is derived from an EMBL/GenBank/DDBJ whole genome shotgun (WGS) entry which is preliminary data.</text>
</comment>
<dbReference type="EMBL" id="BOOP01000050">
    <property type="protein sequence ID" value="GII43030.1"/>
    <property type="molecule type" value="Genomic_DNA"/>
</dbReference>
<accession>A0A8J3UE01</accession>
<reference evidence="1 2" key="1">
    <citation type="submission" date="2021-01" db="EMBL/GenBank/DDBJ databases">
        <title>Whole genome shotgun sequence of Planotetraspora phitsanulokensis NBRC 104273.</title>
        <authorList>
            <person name="Komaki H."/>
            <person name="Tamura T."/>
        </authorList>
    </citation>
    <scope>NUCLEOTIDE SEQUENCE [LARGE SCALE GENOMIC DNA]</scope>
    <source>
        <strain evidence="1 2">NBRC 104273</strain>
    </source>
</reference>
<dbReference type="RefSeq" id="WP_204078436.1">
    <property type="nucleotide sequence ID" value="NZ_BAABHI010000022.1"/>
</dbReference>
<dbReference type="Proteomes" id="UP000622547">
    <property type="component" value="Unassembled WGS sequence"/>
</dbReference>
<protein>
    <submittedName>
        <fullName evidence="1">Uncharacterized protein</fullName>
    </submittedName>
</protein>
<dbReference type="AlphaFoldDB" id="A0A8J3UE01"/>
<organism evidence="1 2">
    <name type="scientific">Planotetraspora phitsanulokensis</name>
    <dbReference type="NCBI Taxonomy" id="575192"/>
    <lineage>
        <taxon>Bacteria</taxon>
        <taxon>Bacillati</taxon>
        <taxon>Actinomycetota</taxon>
        <taxon>Actinomycetes</taxon>
        <taxon>Streptosporangiales</taxon>
        <taxon>Streptosporangiaceae</taxon>
        <taxon>Planotetraspora</taxon>
    </lineage>
</organism>
<evidence type="ECO:0000313" key="1">
    <source>
        <dbReference type="EMBL" id="GII43030.1"/>
    </source>
</evidence>
<name>A0A8J3UE01_9ACTN</name>
<keyword evidence="2" id="KW-1185">Reference proteome</keyword>
<proteinExistence type="predicted"/>